<keyword evidence="4" id="KW-1185">Reference proteome</keyword>
<accession>A0ABY1KT66</accession>
<dbReference type="Proteomes" id="UP000185728">
    <property type="component" value="Unassembled WGS sequence"/>
</dbReference>
<reference evidence="3 4" key="1">
    <citation type="submission" date="2017-01" db="EMBL/GenBank/DDBJ databases">
        <authorList>
            <person name="Varghese N."/>
            <person name="Submissions S."/>
        </authorList>
    </citation>
    <scope>NUCLEOTIDE SEQUENCE [LARGE SCALE GENOMIC DNA]</scope>
    <source>
        <strain evidence="3 4">DSM 2061</strain>
    </source>
</reference>
<dbReference type="RefSeq" id="WP_076455464.1">
    <property type="nucleotide sequence ID" value="NZ_FTOB01000003.1"/>
</dbReference>
<protein>
    <submittedName>
        <fullName evidence="3">Xanthine and CO dehydrogenase maturation factor, XdhC/CoxF family</fullName>
    </submittedName>
</protein>
<organism evidence="3 4">
    <name type="scientific">Zobellia uliginosa</name>
    <dbReference type="NCBI Taxonomy" id="143224"/>
    <lineage>
        <taxon>Bacteria</taxon>
        <taxon>Pseudomonadati</taxon>
        <taxon>Bacteroidota</taxon>
        <taxon>Flavobacteriia</taxon>
        <taxon>Flavobacteriales</taxon>
        <taxon>Flavobacteriaceae</taxon>
        <taxon>Zobellia</taxon>
    </lineage>
</organism>
<dbReference type="EMBL" id="FTOB01000003">
    <property type="protein sequence ID" value="SIS74033.1"/>
    <property type="molecule type" value="Genomic_DNA"/>
</dbReference>
<feature type="domain" description="XdhC- CoxI" evidence="1">
    <location>
        <begin position="17"/>
        <end position="81"/>
    </location>
</feature>
<dbReference type="InterPro" id="IPR052698">
    <property type="entry name" value="MoCofactor_Util/Proc"/>
</dbReference>
<dbReference type="Pfam" id="PF02625">
    <property type="entry name" value="XdhC_CoxI"/>
    <property type="match status" value="1"/>
</dbReference>
<gene>
    <name evidence="3" type="ORF">SAMN05421766_103735</name>
</gene>
<dbReference type="InterPro" id="IPR003777">
    <property type="entry name" value="XdhC_CoxI"/>
</dbReference>
<evidence type="ECO:0000259" key="1">
    <source>
        <dbReference type="Pfam" id="PF02625"/>
    </source>
</evidence>
<dbReference type="InterPro" id="IPR027051">
    <property type="entry name" value="XdhC_Rossmann_dom"/>
</dbReference>
<dbReference type="PANTHER" id="PTHR30388:SF6">
    <property type="entry name" value="XANTHINE DEHYDROGENASE SUBUNIT A-RELATED"/>
    <property type="match status" value="1"/>
</dbReference>
<dbReference type="Gene3D" id="3.40.50.720">
    <property type="entry name" value="NAD(P)-binding Rossmann-like Domain"/>
    <property type="match status" value="1"/>
</dbReference>
<evidence type="ECO:0000313" key="3">
    <source>
        <dbReference type="EMBL" id="SIS74033.1"/>
    </source>
</evidence>
<sequence length="336" mass="37592">MTHELKNIIRAYKLAKEKKQKTVLATVVALEGSSYRRPGVRMLIREDGKMVGAVSGGCVEKEIFRQAHGVFNDEVAKMMIYDGRYRLGCEGILYILIEPFAPSTSLIEAFELSVRHREQFTIRSFYKKKEGSHAALASFFVFGKNRIGLRPKVAPSDDLPVFEQQMDPCFKLIIIGAEHDAVQLCSLASLTGWEVTIVASAAEEKNINDFPGADLFLSEEPEMLSLDTIDEQTAIVLMTHSYVRDLKYLLAIRESKPVYLGLLGPAKRREKLLNEFIEHYPEVSDTFFDTIHGPAGLDIGAETAQEIALAILSEILSVTRGKEAIMLKNKLGRIHT</sequence>
<name>A0ABY1KT66_9FLAO</name>
<evidence type="ECO:0000313" key="4">
    <source>
        <dbReference type="Proteomes" id="UP000185728"/>
    </source>
</evidence>
<dbReference type="Pfam" id="PF13478">
    <property type="entry name" value="XdhC_C"/>
    <property type="match status" value="1"/>
</dbReference>
<dbReference type="PANTHER" id="PTHR30388">
    <property type="entry name" value="ALDEHYDE OXIDOREDUCTASE MOLYBDENUM COFACTOR ASSEMBLY PROTEIN"/>
    <property type="match status" value="1"/>
</dbReference>
<proteinExistence type="predicted"/>
<comment type="caution">
    <text evidence="3">The sequence shown here is derived from an EMBL/GenBank/DDBJ whole genome shotgun (WGS) entry which is preliminary data.</text>
</comment>
<evidence type="ECO:0000259" key="2">
    <source>
        <dbReference type="Pfam" id="PF13478"/>
    </source>
</evidence>
<feature type="domain" description="XdhC Rossmann" evidence="2">
    <location>
        <begin position="172"/>
        <end position="315"/>
    </location>
</feature>